<evidence type="ECO:0000313" key="1">
    <source>
        <dbReference type="EMBL" id="OBZ74201.1"/>
    </source>
</evidence>
<dbReference type="Proteomes" id="UP000092993">
    <property type="component" value="Unassembled WGS sequence"/>
</dbReference>
<proteinExistence type="predicted"/>
<reference evidence="1 2" key="1">
    <citation type="submission" date="2016-03" db="EMBL/GenBank/DDBJ databases">
        <title>Whole genome sequencing of Grifola frondosa 9006-11.</title>
        <authorList>
            <person name="Min B."/>
            <person name="Park H."/>
            <person name="Kim J.-G."/>
            <person name="Cho H."/>
            <person name="Oh Y.-L."/>
            <person name="Kong W.-S."/>
            <person name="Choi I.-G."/>
        </authorList>
    </citation>
    <scope>NUCLEOTIDE SEQUENCE [LARGE SCALE GENOMIC DNA]</scope>
    <source>
        <strain evidence="1 2">9006-11</strain>
    </source>
</reference>
<gene>
    <name evidence="1" type="ORF">A0H81_05878</name>
</gene>
<sequence>MYATVDGLAISFAAALKPLKKLEHLYLGIYLSDLDVFHRHLVHCAIDILSSPAKPGTHSKPPFAPDECVICIARHATDVRARELLASALVARTLQSLKSIAWSSYFAEDEPGDDVMARSTNVWIHRKDGKIRVRRAPW</sequence>
<accession>A0A1C7MB95</accession>
<keyword evidence="2" id="KW-1185">Reference proteome</keyword>
<evidence type="ECO:0000313" key="2">
    <source>
        <dbReference type="Proteomes" id="UP000092993"/>
    </source>
</evidence>
<dbReference type="OrthoDB" id="3159295at2759"/>
<name>A0A1C7MB95_GRIFR</name>
<dbReference type="EMBL" id="LUGG01000006">
    <property type="protein sequence ID" value="OBZ74201.1"/>
    <property type="molecule type" value="Genomic_DNA"/>
</dbReference>
<organism evidence="1 2">
    <name type="scientific">Grifola frondosa</name>
    <name type="common">Maitake</name>
    <name type="synonym">Polyporus frondosus</name>
    <dbReference type="NCBI Taxonomy" id="5627"/>
    <lineage>
        <taxon>Eukaryota</taxon>
        <taxon>Fungi</taxon>
        <taxon>Dikarya</taxon>
        <taxon>Basidiomycota</taxon>
        <taxon>Agaricomycotina</taxon>
        <taxon>Agaricomycetes</taxon>
        <taxon>Polyporales</taxon>
        <taxon>Grifolaceae</taxon>
        <taxon>Grifola</taxon>
    </lineage>
</organism>
<dbReference type="AlphaFoldDB" id="A0A1C7MB95"/>
<comment type="caution">
    <text evidence="1">The sequence shown here is derived from an EMBL/GenBank/DDBJ whole genome shotgun (WGS) entry which is preliminary data.</text>
</comment>
<protein>
    <submittedName>
        <fullName evidence="1">Uncharacterized protein</fullName>
    </submittedName>
</protein>